<dbReference type="InterPro" id="IPR051122">
    <property type="entry name" value="SDR_DHRS6-like"/>
</dbReference>
<evidence type="ECO:0000313" key="4">
    <source>
        <dbReference type="Proteomes" id="UP000239203"/>
    </source>
</evidence>
<dbReference type="Pfam" id="PF13561">
    <property type="entry name" value="adh_short_C2"/>
    <property type="match status" value="1"/>
</dbReference>
<dbReference type="CDD" id="cd05233">
    <property type="entry name" value="SDR_c"/>
    <property type="match status" value="1"/>
</dbReference>
<dbReference type="InterPro" id="IPR002347">
    <property type="entry name" value="SDR_fam"/>
</dbReference>
<dbReference type="OrthoDB" id="9806974at2"/>
<keyword evidence="2" id="KW-0560">Oxidoreductase</keyword>
<dbReference type="GO" id="GO:0016491">
    <property type="term" value="F:oxidoreductase activity"/>
    <property type="evidence" value="ECO:0007669"/>
    <property type="project" value="UniProtKB-KW"/>
</dbReference>
<proteinExistence type="inferred from homology"/>
<dbReference type="PANTHER" id="PTHR43477">
    <property type="entry name" value="DIHYDROANTICAPSIN 7-DEHYDROGENASE"/>
    <property type="match status" value="1"/>
</dbReference>
<dbReference type="RefSeq" id="WP_104481191.1">
    <property type="nucleotide sequence ID" value="NZ_CP154825.1"/>
</dbReference>
<dbReference type="PRINTS" id="PR00081">
    <property type="entry name" value="GDHRDH"/>
</dbReference>
<reference evidence="3 4" key="1">
    <citation type="submission" date="2018-02" db="EMBL/GenBank/DDBJ databases">
        <title>Genomic Encyclopedia of Archaeal and Bacterial Type Strains, Phase II (KMG-II): from individual species to whole genera.</title>
        <authorList>
            <person name="Goeker M."/>
        </authorList>
    </citation>
    <scope>NUCLEOTIDE SEQUENCE [LARGE SCALE GENOMIC DNA]</scope>
    <source>
        <strain evidence="3 4">YU 961-1</strain>
    </source>
</reference>
<dbReference type="PANTHER" id="PTHR43477:SF1">
    <property type="entry name" value="DIHYDROANTICAPSIN 7-DEHYDROGENASE"/>
    <property type="match status" value="1"/>
</dbReference>
<dbReference type="SUPFAM" id="SSF51735">
    <property type="entry name" value="NAD(P)-binding Rossmann-fold domains"/>
    <property type="match status" value="1"/>
</dbReference>
<evidence type="ECO:0000256" key="2">
    <source>
        <dbReference type="ARBA" id="ARBA00023002"/>
    </source>
</evidence>
<sequence>MTLGGATVLVIGGSSGMGLGVARAAATRGATVVVTTRGGDPAAVADRVARALPDPGRVRALPCDLTDAASVAALFERVRAVDHLVITATPGSSGGAFADTDVEAARGVVDGKLWGTWRAARHAVAAGAKSLLFTTGGMAVRPAPGRAAVSVAFAAVEALGRALAVELAPVRVNVVRPGLTDTEMWASVPEADRAEIFRGFAETAPARRVGTPTDIGEAAVYLMTAGFVTGAVLDVDGGSLLV</sequence>
<dbReference type="InterPro" id="IPR036291">
    <property type="entry name" value="NAD(P)-bd_dom_sf"/>
</dbReference>
<protein>
    <submittedName>
        <fullName evidence="3">NAD(P)-dependent dehydrogenase (Short-subunit alcohol dehydrogenase family)</fullName>
    </submittedName>
</protein>
<dbReference type="Gene3D" id="3.40.50.720">
    <property type="entry name" value="NAD(P)-binding Rossmann-like Domain"/>
    <property type="match status" value="1"/>
</dbReference>
<accession>A0A2S6GJN5</accession>
<dbReference type="Proteomes" id="UP000239203">
    <property type="component" value="Unassembled WGS sequence"/>
</dbReference>
<keyword evidence="4" id="KW-1185">Reference proteome</keyword>
<name>A0A2S6GJN5_9PSEU</name>
<comment type="caution">
    <text evidence="3">The sequence shown here is derived from an EMBL/GenBank/DDBJ whole genome shotgun (WGS) entry which is preliminary data.</text>
</comment>
<evidence type="ECO:0000313" key="3">
    <source>
        <dbReference type="EMBL" id="PPK65429.1"/>
    </source>
</evidence>
<dbReference type="AlphaFoldDB" id="A0A2S6GJN5"/>
<gene>
    <name evidence="3" type="ORF">CLV40_11481</name>
</gene>
<evidence type="ECO:0000256" key="1">
    <source>
        <dbReference type="ARBA" id="ARBA00006484"/>
    </source>
</evidence>
<organism evidence="3 4">
    <name type="scientific">Actinokineospora auranticolor</name>
    <dbReference type="NCBI Taxonomy" id="155976"/>
    <lineage>
        <taxon>Bacteria</taxon>
        <taxon>Bacillati</taxon>
        <taxon>Actinomycetota</taxon>
        <taxon>Actinomycetes</taxon>
        <taxon>Pseudonocardiales</taxon>
        <taxon>Pseudonocardiaceae</taxon>
        <taxon>Actinokineospora</taxon>
    </lineage>
</organism>
<comment type="similarity">
    <text evidence="1">Belongs to the short-chain dehydrogenases/reductases (SDR) family.</text>
</comment>
<dbReference type="EMBL" id="PTIX01000014">
    <property type="protein sequence ID" value="PPK65429.1"/>
    <property type="molecule type" value="Genomic_DNA"/>
</dbReference>